<dbReference type="Gene3D" id="1.20.120.450">
    <property type="entry name" value="dinb family like domain"/>
    <property type="match status" value="1"/>
</dbReference>
<evidence type="ECO:0000313" key="3">
    <source>
        <dbReference type="Proteomes" id="UP000326179"/>
    </source>
</evidence>
<dbReference type="NCBIfam" id="TIGR03083">
    <property type="entry name" value="maleylpyruvate isomerase family mycothiol-dependent enzyme"/>
    <property type="match status" value="1"/>
</dbReference>
<keyword evidence="2" id="KW-0670">Pyruvate</keyword>
<accession>A0A5Q0LM55</accession>
<sequence length="278" mass="29928">MGQDLRIGQDSSTMTRAGLVSARVSTGQLADVVALVDDGQWDLPSACAGWRVIDVIAHLGALAHEAVEPPAPDPSLPANRERYHDLRVDERRAWSHAEVVDEWRAFTPRQLEILEAAQEPPRSGQPVEVPGLGTYPRHLLANTMAFNVLCHLRHDMLAPDGPLPFAVPEETDALVAPAVEFMLAGLPQMQGPELAATVAQPLVLDLTGPGATTVTVLPATRQDARLTVRPGAGGATRITSTASDFIAWGTTREPWRDHCRVTGDTSAATPFLDRLDII</sequence>
<dbReference type="InterPro" id="IPR034660">
    <property type="entry name" value="DinB/YfiT-like"/>
</dbReference>
<feature type="domain" description="Mycothiol-dependent maleylpyruvate isomerase metal-binding" evidence="1">
    <location>
        <begin position="25"/>
        <end position="151"/>
    </location>
</feature>
<name>A0A5Q0LM55_9ACTN</name>
<reference evidence="2 3" key="1">
    <citation type="submission" date="2019-10" db="EMBL/GenBank/DDBJ databases">
        <title>A novel species.</title>
        <authorList>
            <person name="Gao J."/>
        </authorList>
    </citation>
    <scope>NUCLEOTIDE SEQUENCE [LARGE SCALE GENOMIC DNA]</scope>
    <source>
        <strain evidence="2 3">QMT-28</strain>
    </source>
</reference>
<gene>
    <name evidence="2" type="ORF">GFH48_33835</name>
</gene>
<proteinExistence type="predicted"/>
<dbReference type="Pfam" id="PF11716">
    <property type="entry name" value="MDMPI_N"/>
    <property type="match status" value="1"/>
</dbReference>
<dbReference type="GO" id="GO:0016853">
    <property type="term" value="F:isomerase activity"/>
    <property type="evidence" value="ECO:0007669"/>
    <property type="project" value="UniProtKB-KW"/>
</dbReference>
<organism evidence="2 3">
    <name type="scientific">Streptomyces fagopyri</name>
    <dbReference type="NCBI Taxonomy" id="2662397"/>
    <lineage>
        <taxon>Bacteria</taxon>
        <taxon>Bacillati</taxon>
        <taxon>Actinomycetota</taxon>
        <taxon>Actinomycetes</taxon>
        <taxon>Kitasatosporales</taxon>
        <taxon>Streptomycetaceae</taxon>
        <taxon>Streptomyces</taxon>
    </lineage>
</organism>
<protein>
    <submittedName>
        <fullName evidence="2">Maleylpyruvate isomerase family mycothiol-dependent enzyme</fullName>
    </submittedName>
</protein>
<dbReference type="KEGG" id="sfy:GFH48_33835"/>
<dbReference type="AlphaFoldDB" id="A0A5Q0LM55"/>
<keyword evidence="3" id="KW-1185">Reference proteome</keyword>
<dbReference type="EMBL" id="CP045643">
    <property type="protein sequence ID" value="QFZ77616.1"/>
    <property type="molecule type" value="Genomic_DNA"/>
</dbReference>
<keyword evidence="2" id="KW-0413">Isomerase</keyword>
<dbReference type="RefSeq" id="WP_153291804.1">
    <property type="nucleotide sequence ID" value="NZ_CP045643.1"/>
</dbReference>
<evidence type="ECO:0000313" key="2">
    <source>
        <dbReference type="EMBL" id="QFZ77616.1"/>
    </source>
</evidence>
<dbReference type="Proteomes" id="UP000326179">
    <property type="component" value="Chromosome"/>
</dbReference>
<dbReference type="InterPro" id="IPR024344">
    <property type="entry name" value="MDMPI_metal-binding"/>
</dbReference>
<dbReference type="InterPro" id="IPR017517">
    <property type="entry name" value="Maleyloyr_isom"/>
</dbReference>
<evidence type="ECO:0000259" key="1">
    <source>
        <dbReference type="Pfam" id="PF11716"/>
    </source>
</evidence>
<dbReference type="GO" id="GO:0046872">
    <property type="term" value="F:metal ion binding"/>
    <property type="evidence" value="ECO:0007669"/>
    <property type="project" value="InterPro"/>
</dbReference>
<dbReference type="SUPFAM" id="SSF109854">
    <property type="entry name" value="DinB/YfiT-like putative metalloenzymes"/>
    <property type="match status" value="1"/>
</dbReference>